<protein>
    <submittedName>
        <fullName evidence="3">DUF1554 domain-containing protein</fullName>
    </submittedName>
</protein>
<dbReference type="NCBIfam" id="NF047483">
    <property type="entry name" value="OM_LenF_fam"/>
    <property type="match status" value="1"/>
</dbReference>
<accession>A0AAE9GI96</accession>
<evidence type="ECO:0000313" key="4">
    <source>
        <dbReference type="Proteomes" id="UP000829829"/>
    </source>
</evidence>
<feature type="chain" id="PRO_5041918724" evidence="1">
    <location>
        <begin position="19"/>
        <end position="463"/>
    </location>
</feature>
<dbReference type="RefSeq" id="WP_243815476.1">
    <property type="nucleotide sequence ID" value="NZ_CP091957.1"/>
</dbReference>
<sequence>MKIKYKFAIVSAFTLVFVACLNKSSGNSDNTVLSGLVSLISNEQGCVGLDCSKNRIVSGNQLQSGQSLQAAFPQGYLPYIFATSSFGAVHNGNFGGISGADSFCQNNIPSSAPSTGIYKAMLVDGVNRVATTVGPNSTVGQVNWVFQPNQQYRRADDGAIVMTTNGSGMFDFSNGARLENSFALKGESGQWTGLNTNWTTWTSGGVPITCSSWNSSVLNLFGLFGSSTSTDSEILKASASTGGNFTSSCSSTRTFYGPYNLGLVCVEQPPPPKYIFTTSSSGMGHNGNFGGISGADAFCQSHIPSNVPGTGIYKAMIVDGVNRVATTVGPNSTVGQVNWVFKPNQKYQRAEDGAIVMTTNGSGMFDFAGGARLENPFTQVKESGQWTGLNSDWTTWTSGGVPITCSSWNSSVLNLYGLFGSSTSTDSEILKASASTGGNFTSSCSSTRTFYGPYNLGLVCVEQ</sequence>
<evidence type="ECO:0000256" key="1">
    <source>
        <dbReference type="SAM" id="SignalP"/>
    </source>
</evidence>
<name>A0AAE9GI96_9LEPT</name>
<dbReference type="EMBL" id="CP091957">
    <property type="protein sequence ID" value="UOG56440.1"/>
    <property type="molecule type" value="Genomic_DNA"/>
</dbReference>
<dbReference type="AlphaFoldDB" id="A0AAE9GI96"/>
<proteinExistence type="predicted"/>
<feature type="domain" description="DUF1554" evidence="2">
    <location>
        <begin position="88"/>
        <end position="229"/>
    </location>
</feature>
<dbReference type="Gene3D" id="3.10.100.10">
    <property type="entry name" value="Mannose-Binding Protein A, subunit A"/>
    <property type="match status" value="2"/>
</dbReference>
<dbReference type="Pfam" id="PF07588">
    <property type="entry name" value="DUF1554"/>
    <property type="match status" value="2"/>
</dbReference>
<feature type="domain" description="DUF1554" evidence="2">
    <location>
        <begin position="284"/>
        <end position="424"/>
    </location>
</feature>
<feature type="signal peptide" evidence="1">
    <location>
        <begin position="1"/>
        <end position="18"/>
    </location>
</feature>
<dbReference type="InterPro" id="IPR016186">
    <property type="entry name" value="C-type_lectin-like/link_sf"/>
</dbReference>
<evidence type="ECO:0000259" key="2">
    <source>
        <dbReference type="Pfam" id="PF07588"/>
    </source>
</evidence>
<dbReference type="SUPFAM" id="SSF56436">
    <property type="entry name" value="C-type lectin-like"/>
    <property type="match status" value="2"/>
</dbReference>
<dbReference type="InterPro" id="IPR016187">
    <property type="entry name" value="CTDL_fold"/>
</dbReference>
<reference evidence="3" key="1">
    <citation type="submission" date="2022-02" db="EMBL/GenBank/DDBJ databases">
        <title>The genetically variable rfb locus in Leptospira is a mobile cassette and a molecular signature of serovar identity.</title>
        <authorList>
            <person name="Nieves C."/>
            <person name="Vincent A.T."/>
            <person name="Zarantonelli L."/>
            <person name="Picardeau M."/>
            <person name="Veyrier F.J."/>
            <person name="Buschiazzo A."/>
        </authorList>
    </citation>
    <scope>NUCLEOTIDE SEQUENCE</scope>
    <source>
        <strain evidence="3">IP1512017</strain>
    </source>
</reference>
<organism evidence="3 4">
    <name type="scientific">Leptospira noguchii</name>
    <dbReference type="NCBI Taxonomy" id="28182"/>
    <lineage>
        <taxon>Bacteria</taxon>
        <taxon>Pseudomonadati</taxon>
        <taxon>Spirochaetota</taxon>
        <taxon>Spirochaetia</taxon>
        <taxon>Leptospirales</taxon>
        <taxon>Leptospiraceae</taxon>
        <taxon>Leptospira</taxon>
    </lineage>
</organism>
<evidence type="ECO:0000313" key="3">
    <source>
        <dbReference type="EMBL" id="UOG56440.1"/>
    </source>
</evidence>
<keyword evidence="1" id="KW-0732">Signal</keyword>
<dbReference type="Proteomes" id="UP000829829">
    <property type="component" value="Chromosome 1"/>
</dbReference>
<dbReference type="InterPro" id="IPR011448">
    <property type="entry name" value="DUF1554"/>
</dbReference>
<gene>
    <name evidence="3" type="ORF">MAL03_16840</name>
</gene>
<dbReference type="PROSITE" id="PS51257">
    <property type="entry name" value="PROKAR_LIPOPROTEIN"/>
    <property type="match status" value="1"/>
</dbReference>